<dbReference type="Proteomes" id="UP001055101">
    <property type="component" value="Unassembled WGS sequence"/>
</dbReference>
<dbReference type="HAMAP" id="MF_00634">
    <property type="entry name" value="UPF0235"/>
    <property type="match status" value="1"/>
</dbReference>
<evidence type="ECO:0000313" key="3">
    <source>
        <dbReference type="EMBL" id="GJE54339.1"/>
    </source>
</evidence>
<dbReference type="PANTHER" id="PTHR13420">
    <property type="entry name" value="UPF0235 PROTEIN C15ORF40"/>
    <property type="match status" value="1"/>
</dbReference>
<dbReference type="SUPFAM" id="SSF69786">
    <property type="entry name" value="YggU-like"/>
    <property type="match status" value="1"/>
</dbReference>
<dbReference type="InterPro" id="IPR003746">
    <property type="entry name" value="DUF167"/>
</dbReference>
<dbReference type="PANTHER" id="PTHR13420:SF7">
    <property type="entry name" value="UPF0235 PROTEIN C15ORF40"/>
    <property type="match status" value="1"/>
</dbReference>
<dbReference type="InterPro" id="IPR036591">
    <property type="entry name" value="YggU-like_sf"/>
</dbReference>
<comment type="caution">
    <text evidence="3">The sequence shown here is derived from an EMBL/GenBank/DDBJ whole genome shotgun (WGS) entry which is preliminary data.</text>
</comment>
<protein>
    <recommendedName>
        <fullName evidence="2">UPF0235 protein EKPJFOCH_0813</fullName>
    </recommendedName>
</protein>
<evidence type="ECO:0000256" key="1">
    <source>
        <dbReference type="ARBA" id="ARBA00010364"/>
    </source>
</evidence>
<dbReference type="Pfam" id="PF02594">
    <property type="entry name" value="DUF167"/>
    <property type="match status" value="1"/>
</dbReference>
<evidence type="ECO:0000256" key="2">
    <source>
        <dbReference type="HAMAP-Rule" id="MF_00634"/>
    </source>
</evidence>
<proteinExistence type="inferred from homology"/>
<sequence>MTPDTPAPFAIDADGLRLAVRLTPKADRTALGRVVVGADGRAALGLRVAAPPVEGAANAVLVAFLAKSFGLRKADVTILSGATSRLKLLHLAGDGAGLAARLTALLDP</sequence>
<dbReference type="SMART" id="SM01152">
    <property type="entry name" value="DUF167"/>
    <property type="match status" value="1"/>
</dbReference>
<accession>A0ABQ4THN2</accession>
<reference evidence="3" key="1">
    <citation type="journal article" date="2021" name="Front. Microbiol.">
        <title>Comprehensive Comparative Genomics and Phenotyping of Methylobacterium Species.</title>
        <authorList>
            <person name="Alessa O."/>
            <person name="Ogura Y."/>
            <person name="Fujitani Y."/>
            <person name="Takami H."/>
            <person name="Hayashi T."/>
            <person name="Sahin N."/>
            <person name="Tani A."/>
        </authorList>
    </citation>
    <scope>NUCLEOTIDE SEQUENCE</scope>
    <source>
        <strain evidence="3">DSM 23674</strain>
    </source>
</reference>
<evidence type="ECO:0000313" key="4">
    <source>
        <dbReference type="Proteomes" id="UP001055101"/>
    </source>
</evidence>
<reference evidence="3" key="2">
    <citation type="submission" date="2021-08" db="EMBL/GenBank/DDBJ databases">
        <authorList>
            <person name="Tani A."/>
            <person name="Ola A."/>
            <person name="Ogura Y."/>
            <person name="Katsura K."/>
            <person name="Hayashi T."/>
        </authorList>
    </citation>
    <scope>NUCLEOTIDE SEQUENCE</scope>
    <source>
        <strain evidence="3">DSM 23674</strain>
    </source>
</reference>
<comment type="similarity">
    <text evidence="1 2">Belongs to the UPF0235 family.</text>
</comment>
<dbReference type="Gene3D" id="3.30.1200.10">
    <property type="entry name" value="YggU-like"/>
    <property type="match status" value="1"/>
</dbReference>
<dbReference type="EMBL" id="BPRA01000003">
    <property type="protein sequence ID" value="GJE54339.1"/>
    <property type="molecule type" value="Genomic_DNA"/>
</dbReference>
<dbReference type="NCBIfam" id="TIGR00251">
    <property type="entry name" value="DUF167 family protein"/>
    <property type="match status" value="1"/>
</dbReference>
<organism evidence="3 4">
    <name type="scientific">Methylobacterium thuringiense</name>
    <dbReference type="NCBI Taxonomy" id="1003091"/>
    <lineage>
        <taxon>Bacteria</taxon>
        <taxon>Pseudomonadati</taxon>
        <taxon>Pseudomonadota</taxon>
        <taxon>Alphaproteobacteria</taxon>
        <taxon>Hyphomicrobiales</taxon>
        <taxon>Methylobacteriaceae</taxon>
        <taxon>Methylobacterium</taxon>
    </lineage>
</organism>
<keyword evidence="4" id="KW-1185">Reference proteome</keyword>
<name>A0ABQ4THN2_9HYPH</name>
<gene>
    <name evidence="3" type="ORF">EKPJFOCH_0813</name>
</gene>
<dbReference type="RefSeq" id="WP_147813659.1">
    <property type="nucleotide sequence ID" value="NZ_BPRA01000003.1"/>
</dbReference>